<feature type="transmembrane region" description="Helical" evidence="1">
    <location>
        <begin position="102"/>
        <end position="125"/>
    </location>
</feature>
<feature type="transmembrane region" description="Helical" evidence="1">
    <location>
        <begin position="72"/>
        <end position="90"/>
    </location>
</feature>
<evidence type="ECO:0000313" key="2">
    <source>
        <dbReference type="EMBL" id="HIQ64271.1"/>
    </source>
</evidence>
<proteinExistence type="predicted"/>
<keyword evidence="1" id="KW-0812">Transmembrane</keyword>
<feature type="transmembrane region" description="Helical" evidence="1">
    <location>
        <begin position="7"/>
        <end position="29"/>
    </location>
</feature>
<dbReference type="EMBL" id="DVFU01000022">
    <property type="protein sequence ID" value="HIQ64271.1"/>
    <property type="molecule type" value="Genomic_DNA"/>
</dbReference>
<evidence type="ECO:0000313" key="3">
    <source>
        <dbReference type="Proteomes" id="UP000886725"/>
    </source>
</evidence>
<comment type="caution">
    <text evidence="2">The sequence shown here is derived from an EMBL/GenBank/DDBJ whole genome shotgun (WGS) entry which is preliminary data.</text>
</comment>
<organism evidence="2 3">
    <name type="scientific">Candidatus Faecenecus gallistercoris</name>
    <dbReference type="NCBI Taxonomy" id="2840793"/>
    <lineage>
        <taxon>Bacteria</taxon>
        <taxon>Bacillati</taxon>
        <taxon>Bacillota</taxon>
        <taxon>Bacillota incertae sedis</taxon>
        <taxon>Candidatus Faecenecus</taxon>
    </lineage>
</organism>
<dbReference type="Proteomes" id="UP000886725">
    <property type="component" value="Unassembled WGS sequence"/>
</dbReference>
<accession>A0A9D0YXW2</accession>
<feature type="non-terminal residue" evidence="2">
    <location>
        <position position="174"/>
    </location>
</feature>
<keyword evidence="1" id="KW-1133">Transmembrane helix</keyword>
<keyword evidence="1" id="KW-0472">Membrane</keyword>
<reference evidence="2" key="2">
    <citation type="journal article" date="2021" name="PeerJ">
        <title>Extensive microbial diversity within the chicken gut microbiome revealed by metagenomics and culture.</title>
        <authorList>
            <person name="Gilroy R."/>
            <person name="Ravi A."/>
            <person name="Getino M."/>
            <person name="Pursley I."/>
            <person name="Horton D.L."/>
            <person name="Alikhan N.F."/>
            <person name="Baker D."/>
            <person name="Gharbi K."/>
            <person name="Hall N."/>
            <person name="Watson M."/>
            <person name="Adriaenssens E.M."/>
            <person name="Foster-Nyarko E."/>
            <person name="Jarju S."/>
            <person name="Secka A."/>
            <person name="Antonio M."/>
            <person name="Oren A."/>
            <person name="Chaudhuri R.R."/>
            <person name="La Ragione R."/>
            <person name="Hildebrand F."/>
            <person name="Pallen M.J."/>
        </authorList>
    </citation>
    <scope>NUCLEOTIDE SEQUENCE</scope>
    <source>
        <strain evidence="2">CHK165-10780</strain>
    </source>
</reference>
<gene>
    <name evidence="2" type="ORF">IAC85_00870</name>
</gene>
<reference evidence="2" key="1">
    <citation type="submission" date="2020-10" db="EMBL/GenBank/DDBJ databases">
        <authorList>
            <person name="Gilroy R."/>
        </authorList>
    </citation>
    <scope>NUCLEOTIDE SEQUENCE</scope>
    <source>
        <strain evidence="2">CHK165-10780</strain>
    </source>
</reference>
<name>A0A9D0YXW2_9FIRM</name>
<evidence type="ECO:0000256" key="1">
    <source>
        <dbReference type="SAM" id="Phobius"/>
    </source>
</evidence>
<protein>
    <submittedName>
        <fullName evidence="2">Uncharacterized protein</fullName>
    </submittedName>
</protein>
<dbReference type="AlphaFoldDB" id="A0A9D0YXW2"/>
<feature type="transmembrane region" description="Helical" evidence="1">
    <location>
        <begin position="35"/>
        <end position="60"/>
    </location>
</feature>
<sequence>MKRTIQDIAYFILPLSLQLLVWAFIHLSWMGSTDYVLLSALLLVCFLLILSDFACFVLTISHIIKDGSNHKLELLLLTIFLKPFYVPYYYATKMRTPKLKVVPIVEIFLIIIFLILFMIDFTLWIQTPMERGDSLSQTMTFHHMQYGLPEDFTCETVDNTMTCNDPYETFGTSL</sequence>